<dbReference type="CDD" id="cd00303">
    <property type="entry name" value="retropepsin_like"/>
    <property type="match status" value="1"/>
</dbReference>
<evidence type="ECO:0000256" key="1">
    <source>
        <dbReference type="SAM" id="MobiDB-lite"/>
    </source>
</evidence>
<dbReference type="InterPro" id="IPR021109">
    <property type="entry name" value="Peptidase_aspartic_dom_sf"/>
</dbReference>
<feature type="compositionally biased region" description="Basic and acidic residues" evidence="1">
    <location>
        <begin position="162"/>
        <end position="175"/>
    </location>
</feature>
<accession>Q0CE34</accession>
<name>Q0CE34_ASPTN</name>
<feature type="region of interest" description="Disordered" evidence="1">
    <location>
        <begin position="103"/>
        <end position="175"/>
    </location>
</feature>
<evidence type="ECO:0000313" key="3">
    <source>
        <dbReference type="Proteomes" id="UP000007963"/>
    </source>
</evidence>
<organism evidence="2 3">
    <name type="scientific">Aspergillus terreus (strain NIH 2624 / FGSC A1156)</name>
    <dbReference type="NCBI Taxonomy" id="341663"/>
    <lineage>
        <taxon>Eukaryota</taxon>
        <taxon>Fungi</taxon>
        <taxon>Dikarya</taxon>
        <taxon>Ascomycota</taxon>
        <taxon>Pezizomycotina</taxon>
        <taxon>Eurotiomycetes</taxon>
        <taxon>Eurotiomycetidae</taxon>
        <taxon>Eurotiales</taxon>
        <taxon>Aspergillaceae</taxon>
        <taxon>Aspergillus</taxon>
        <taxon>Aspergillus subgen. Circumdati</taxon>
    </lineage>
</organism>
<dbReference type="GeneID" id="4353392"/>
<feature type="compositionally biased region" description="Polar residues" evidence="1">
    <location>
        <begin position="122"/>
        <end position="140"/>
    </location>
</feature>
<dbReference type="RefSeq" id="XP_001216671.1">
    <property type="nucleotide sequence ID" value="XM_001216671.1"/>
</dbReference>
<proteinExistence type="predicted"/>
<sequence length="303" mass="33283">MAASNSSDEGLGPSIPKSPIPNRLRPSRFRVKSLLGRPWSWVWSKLSPSASRPRKPPSVTLQLDSHALSRPSPPDRLRPPSPRPSLSHGRYLIAPRVTAQELGMLNGPGASSRTSIDPYPVFTSNGASPSDQTTASTTPLRPSCPGSPRRSLDEGGTAVSRPWEDAPRANDDGSKGEKFQRNVYFIGEDLGKIPMRMSIDTQSRFSVIARDKAEKLALAMKKCEEMICPLTIGSQKNEAPVEGMVEADWHFFNGEETYTTTFRVVDMTDFDVLLGRDDIAELGLVRLSKAVPYQEGVVRRPGR</sequence>
<dbReference type="VEuPathDB" id="FungiDB:ATEG_08050"/>
<evidence type="ECO:0000313" key="2">
    <source>
        <dbReference type="EMBL" id="EAU31223.1"/>
    </source>
</evidence>
<feature type="region of interest" description="Disordered" evidence="1">
    <location>
        <begin position="1"/>
        <end position="25"/>
    </location>
</feature>
<dbReference type="Gene3D" id="2.40.70.10">
    <property type="entry name" value="Acid Proteases"/>
    <property type="match status" value="1"/>
</dbReference>
<feature type="region of interest" description="Disordered" evidence="1">
    <location>
        <begin position="45"/>
        <end position="91"/>
    </location>
</feature>
<dbReference type="HOGENOM" id="CLU_918205_0_0_1"/>
<protein>
    <submittedName>
        <fullName evidence="2">Uncharacterized protein</fullName>
    </submittedName>
</protein>
<reference evidence="3" key="1">
    <citation type="submission" date="2005-09" db="EMBL/GenBank/DDBJ databases">
        <title>Annotation of the Aspergillus terreus NIH2624 genome.</title>
        <authorList>
            <person name="Birren B.W."/>
            <person name="Lander E.S."/>
            <person name="Galagan J.E."/>
            <person name="Nusbaum C."/>
            <person name="Devon K."/>
            <person name="Henn M."/>
            <person name="Ma L.-J."/>
            <person name="Jaffe D.B."/>
            <person name="Butler J."/>
            <person name="Alvarez P."/>
            <person name="Gnerre S."/>
            <person name="Grabherr M."/>
            <person name="Kleber M."/>
            <person name="Mauceli E.W."/>
            <person name="Brockman W."/>
            <person name="Rounsley S."/>
            <person name="Young S.K."/>
            <person name="LaButti K."/>
            <person name="Pushparaj V."/>
            <person name="DeCaprio D."/>
            <person name="Crawford M."/>
            <person name="Koehrsen M."/>
            <person name="Engels R."/>
            <person name="Montgomery P."/>
            <person name="Pearson M."/>
            <person name="Howarth C."/>
            <person name="Larson L."/>
            <person name="Luoma S."/>
            <person name="White J."/>
            <person name="Alvarado L."/>
            <person name="Kodira C.D."/>
            <person name="Zeng Q."/>
            <person name="Oleary S."/>
            <person name="Yandava C."/>
            <person name="Denning D.W."/>
            <person name="Nierman W.C."/>
            <person name="Milne T."/>
            <person name="Madden K."/>
        </authorList>
    </citation>
    <scope>NUCLEOTIDE SEQUENCE [LARGE SCALE GENOMIC DNA]</scope>
    <source>
        <strain evidence="3">NIH 2624 / FGSC A1156</strain>
    </source>
</reference>
<dbReference type="EMBL" id="CH476605">
    <property type="protein sequence ID" value="EAU31223.1"/>
    <property type="molecule type" value="Genomic_DNA"/>
</dbReference>
<gene>
    <name evidence="2" type="ORF">ATEG_08050</name>
</gene>
<dbReference type="OrthoDB" id="4493271at2759"/>
<dbReference type="AlphaFoldDB" id="Q0CE34"/>
<dbReference type="OMA" id="EEMICPL"/>
<dbReference type="Proteomes" id="UP000007963">
    <property type="component" value="Unassembled WGS sequence"/>
</dbReference>